<sequence length="393" mass="44310">MLSVGALLICITQGCTCSNGSKRIVMMAEEEEAGDRIHGSVPMEVSLSDAAVGIGGTETEADKESDPKDLSGEDVANEDLGEYEDVTELDVDDIKQMGWDSVDAAYKFYRRLGKYYGFGIKKGLRDRRHNDRVDRRRIYRLETRTNCKAKLSIYMDKTEHYWKVQKVTREHNHELTPTSMVHLISNHHEMTDAARAQIDGLRVSGIATSKIVRYMAGMDGRYSLLGFLKKDVYNYADRTRHANISDGDANAVIVYLEGKAGSDPISVARYSVTKDERLANLIWADKASRADYQHFGDVLAFDSTYKKNKYKKPVVIFSSSNNHKQTMIFGFRLLFDDSATSYKWMLENLLEVMCKKKPSVVVTDGDKAIIKAVRSVLPDSTHQLCVLGILKKM</sequence>
<keyword evidence="6" id="KW-1185">Reference proteome</keyword>
<evidence type="ECO:0000256" key="1">
    <source>
        <dbReference type="SAM" id="MobiDB-lite"/>
    </source>
</evidence>
<evidence type="ECO:0000259" key="4">
    <source>
        <dbReference type="Pfam" id="PF10551"/>
    </source>
</evidence>
<feature type="chain" id="PRO_5019348077" evidence="2">
    <location>
        <begin position="18"/>
        <end position="393"/>
    </location>
</feature>
<dbReference type="Pfam" id="PF03101">
    <property type="entry name" value="FAR1"/>
    <property type="match status" value="1"/>
</dbReference>
<proteinExistence type="predicted"/>
<dbReference type="InterPro" id="IPR004330">
    <property type="entry name" value="FAR1_DNA_bnd_dom"/>
</dbReference>
<feature type="signal peptide" evidence="2">
    <location>
        <begin position="1"/>
        <end position="17"/>
    </location>
</feature>
<gene>
    <name evidence="5" type="ORF">Ahy_B08g090340</name>
</gene>
<keyword evidence="2" id="KW-0732">Signal</keyword>
<reference evidence="5 6" key="1">
    <citation type="submission" date="2019-01" db="EMBL/GenBank/DDBJ databases">
        <title>Sequencing of cultivated peanut Arachis hypogaea provides insights into genome evolution and oil improvement.</title>
        <authorList>
            <person name="Chen X."/>
        </authorList>
    </citation>
    <scope>NUCLEOTIDE SEQUENCE [LARGE SCALE GENOMIC DNA]</scope>
    <source>
        <strain evidence="6">cv. Fuhuasheng</strain>
        <tissue evidence="5">Leaves</tissue>
    </source>
</reference>
<dbReference type="EMBL" id="SDMP01000018">
    <property type="protein sequence ID" value="RYQ95268.1"/>
    <property type="molecule type" value="Genomic_DNA"/>
</dbReference>
<dbReference type="Proteomes" id="UP000289738">
    <property type="component" value="Chromosome B08"/>
</dbReference>
<evidence type="ECO:0000259" key="3">
    <source>
        <dbReference type="Pfam" id="PF03101"/>
    </source>
</evidence>
<organism evidence="5 6">
    <name type="scientific">Arachis hypogaea</name>
    <name type="common">Peanut</name>
    <dbReference type="NCBI Taxonomy" id="3818"/>
    <lineage>
        <taxon>Eukaryota</taxon>
        <taxon>Viridiplantae</taxon>
        <taxon>Streptophyta</taxon>
        <taxon>Embryophyta</taxon>
        <taxon>Tracheophyta</taxon>
        <taxon>Spermatophyta</taxon>
        <taxon>Magnoliopsida</taxon>
        <taxon>eudicotyledons</taxon>
        <taxon>Gunneridae</taxon>
        <taxon>Pentapetalae</taxon>
        <taxon>rosids</taxon>
        <taxon>fabids</taxon>
        <taxon>Fabales</taxon>
        <taxon>Fabaceae</taxon>
        <taxon>Papilionoideae</taxon>
        <taxon>50 kb inversion clade</taxon>
        <taxon>dalbergioids sensu lato</taxon>
        <taxon>Dalbergieae</taxon>
        <taxon>Pterocarpus clade</taxon>
        <taxon>Arachis</taxon>
    </lineage>
</organism>
<feature type="domain" description="FAR1" evidence="3">
    <location>
        <begin position="121"/>
        <end position="177"/>
    </location>
</feature>
<dbReference type="PANTHER" id="PTHR47718:SF15">
    <property type="entry name" value="PROTEIN FAR1-RELATED SEQUENCE 5-LIKE"/>
    <property type="match status" value="1"/>
</dbReference>
<dbReference type="Pfam" id="PF10551">
    <property type="entry name" value="MULE"/>
    <property type="match status" value="1"/>
</dbReference>
<feature type="region of interest" description="Disordered" evidence="1">
    <location>
        <begin position="57"/>
        <end position="77"/>
    </location>
</feature>
<evidence type="ECO:0000313" key="5">
    <source>
        <dbReference type="EMBL" id="RYQ95268.1"/>
    </source>
</evidence>
<feature type="compositionally biased region" description="Basic and acidic residues" evidence="1">
    <location>
        <begin position="60"/>
        <end position="71"/>
    </location>
</feature>
<accession>A0A444Y013</accession>
<dbReference type="STRING" id="3818.A0A444Y013"/>
<dbReference type="PANTHER" id="PTHR47718">
    <property type="entry name" value="OS01G0519700 PROTEIN"/>
    <property type="match status" value="1"/>
</dbReference>
<feature type="domain" description="MULE transposase" evidence="4">
    <location>
        <begin position="298"/>
        <end position="391"/>
    </location>
</feature>
<protein>
    <submittedName>
        <fullName evidence="5">Uncharacterized protein</fullName>
    </submittedName>
</protein>
<evidence type="ECO:0000256" key="2">
    <source>
        <dbReference type="SAM" id="SignalP"/>
    </source>
</evidence>
<dbReference type="AlphaFoldDB" id="A0A444Y013"/>
<comment type="caution">
    <text evidence="5">The sequence shown here is derived from an EMBL/GenBank/DDBJ whole genome shotgun (WGS) entry which is preliminary data.</text>
</comment>
<evidence type="ECO:0000313" key="6">
    <source>
        <dbReference type="Proteomes" id="UP000289738"/>
    </source>
</evidence>
<dbReference type="InterPro" id="IPR018289">
    <property type="entry name" value="MULE_transposase_dom"/>
</dbReference>
<name>A0A444Y013_ARAHY</name>